<evidence type="ECO:0000259" key="2">
    <source>
        <dbReference type="Pfam" id="PF25354"/>
    </source>
</evidence>
<organism evidence="3 4">
    <name type="scientific">Cirrhinus mrigala</name>
    <name type="common">Mrigala</name>
    <dbReference type="NCBI Taxonomy" id="683832"/>
    <lineage>
        <taxon>Eukaryota</taxon>
        <taxon>Metazoa</taxon>
        <taxon>Chordata</taxon>
        <taxon>Craniata</taxon>
        <taxon>Vertebrata</taxon>
        <taxon>Euteleostomi</taxon>
        <taxon>Actinopterygii</taxon>
        <taxon>Neopterygii</taxon>
        <taxon>Teleostei</taxon>
        <taxon>Ostariophysi</taxon>
        <taxon>Cypriniformes</taxon>
        <taxon>Cyprinidae</taxon>
        <taxon>Labeoninae</taxon>
        <taxon>Labeonini</taxon>
        <taxon>Cirrhinus</taxon>
    </lineage>
</organism>
<evidence type="ECO:0000313" key="3">
    <source>
        <dbReference type="EMBL" id="KAL0159028.1"/>
    </source>
</evidence>
<dbReference type="InterPro" id="IPR057586">
    <property type="entry name" value="Ig_NUP210_16th"/>
</dbReference>
<dbReference type="PANTHER" id="PTHR23019:SF2">
    <property type="entry name" value="NUCLEAR PORE MEMBRANE GLYCOPROTEIN 210"/>
    <property type="match status" value="1"/>
</dbReference>
<feature type="domain" description="NUP210 Ig-like" evidence="1">
    <location>
        <begin position="1"/>
        <end position="37"/>
    </location>
</feature>
<dbReference type="Pfam" id="PF25354">
    <property type="entry name" value="Ig_NUP210_16th"/>
    <property type="match status" value="1"/>
</dbReference>
<dbReference type="Pfam" id="PF22959">
    <property type="entry name" value="Ig_NUP210_15th"/>
    <property type="match status" value="1"/>
</dbReference>
<reference evidence="3 4" key="1">
    <citation type="submission" date="2024-05" db="EMBL/GenBank/DDBJ databases">
        <title>Genome sequencing and assembly of Indian major carp, Cirrhinus mrigala (Hamilton, 1822).</title>
        <authorList>
            <person name="Mohindra V."/>
            <person name="Chowdhury L.M."/>
            <person name="Lal K."/>
            <person name="Jena J.K."/>
        </authorList>
    </citation>
    <scope>NUCLEOTIDE SEQUENCE [LARGE SCALE GENOMIC DNA]</scope>
    <source>
        <strain evidence="3">CM1030</strain>
        <tissue evidence="3">Blood</tissue>
    </source>
</reference>
<comment type="caution">
    <text evidence="3">The sequence shown here is derived from an EMBL/GenBank/DDBJ whole genome shotgun (WGS) entry which is preliminary data.</text>
</comment>
<dbReference type="EMBL" id="JAMKFB020000023">
    <property type="protein sequence ID" value="KAL0159028.1"/>
    <property type="molecule type" value="Genomic_DNA"/>
</dbReference>
<protein>
    <submittedName>
        <fullName evidence="3">Uncharacterized protein</fullName>
    </submittedName>
</protein>
<feature type="non-terminal residue" evidence="3">
    <location>
        <position position="65"/>
    </location>
</feature>
<evidence type="ECO:0000259" key="1">
    <source>
        <dbReference type="Pfam" id="PF22959"/>
    </source>
</evidence>
<proteinExistence type="predicted"/>
<dbReference type="InterPro" id="IPR055094">
    <property type="entry name" value="NUP210_Ig15"/>
</dbReference>
<dbReference type="InterPro" id="IPR045197">
    <property type="entry name" value="NUP210-like"/>
</dbReference>
<sequence>GSSNGTLTVRTVNVGLTLLGVWDSEQAGLADFLAIPVQHAIHPAEAQRLVVGDVVCFSAQFVNQE</sequence>
<keyword evidence="4" id="KW-1185">Reference proteome</keyword>
<feature type="non-terminal residue" evidence="3">
    <location>
        <position position="1"/>
    </location>
</feature>
<feature type="domain" description="NUP210 Ig-like" evidence="2">
    <location>
        <begin position="40"/>
        <end position="65"/>
    </location>
</feature>
<dbReference type="Proteomes" id="UP001529510">
    <property type="component" value="Unassembled WGS sequence"/>
</dbReference>
<gene>
    <name evidence="3" type="ORF">M9458_047104</name>
</gene>
<dbReference type="AlphaFoldDB" id="A0ABD0NBF9"/>
<accession>A0ABD0NBF9</accession>
<name>A0ABD0NBF9_CIRMR</name>
<evidence type="ECO:0000313" key="4">
    <source>
        <dbReference type="Proteomes" id="UP001529510"/>
    </source>
</evidence>
<dbReference type="PANTHER" id="PTHR23019">
    <property type="entry name" value="NUCLEAR PORE MEMBRANE GLYCOPROTEIN GP210-RELATED"/>
    <property type="match status" value="1"/>
</dbReference>